<evidence type="ECO:0000256" key="1">
    <source>
        <dbReference type="SAM" id="Phobius"/>
    </source>
</evidence>
<keyword evidence="1" id="KW-1133">Transmembrane helix</keyword>
<dbReference type="Proteomes" id="UP000245399">
    <property type="component" value="Chromosome"/>
</dbReference>
<gene>
    <name evidence="2" type="ORF">DKC05_04505</name>
</gene>
<dbReference type="AlphaFoldDB" id="A0AB33FWW6"/>
<feature type="transmembrane region" description="Helical" evidence="1">
    <location>
        <begin position="42"/>
        <end position="60"/>
    </location>
</feature>
<dbReference type="RefSeq" id="WP_047727731.1">
    <property type="nucleotide sequence ID" value="NZ_CP011642.1"/>
</dbReference>
<feature type="transmembrane region" description="Helical" evidence="1">
    <location>
        <begin position="192"/>
        <end position="216"/>
    </location>
</feature>
<name>A0AB33FWW6_SERMA</name>
<keyword evidence="1" id="KW-0472">Membrane</keyword>
<accession>A0AB33FWW6</accession>
<sequence length="258" mass="27625">MIGSIFDPYDRKARLYPALLVMLVPVVALALVAPVFSSQLAGLASLAVALGGLMLLSSLGREWGKRKEPKLYEIWGGTPTTLMLLRASTSLDQLTLDRYRKVLSKKVSGLSFPDPTGEVSDPSRAAATCESAVKWLREATRDKKKFALIFAENTNYGFRRNLLGVRPMAIVLCVLTLLLTALNAWLSSSGSLTAITVQSWISALVACIGLVVWGALVNADFVKTTAFAYATALLAACDSPSLATEKPKARKSAATSKG</sequence>
<protein>
    <submittedName>
        <fullName evidence="2">Uncharacterized protein</fullName>
    </submittedName>
</protein>
<feature type="transmembrane region" description="Helical" evidence="1">
    <location>
        <begin position="168"/>
        <end position="186"/>
    </location>
</feature>
<feature type="transmembrane region" description="Helical" evidence="1">
    <location>
        <begin position="15"/>
        <end position="36"/>
    </location>
</feature>
<dbReference type="EMBL" id="CP029449">
    <property type="protein sequence ID" value="AWL66980.1"/>
    <property type="molecule type" value="Genomic_DNA"/>
</dbReference>
<keyword evidence="1" id="KW-0812">Transmembrane</keyword>
<proteinExistence type="predicted"/>
<organism evidence="2 3">
    <name type="scientific">Serratia marcescens</name>
    <dbReference type="NCBI Taxonomy" id="615"/>
    <lineage>
        <taxon>Bacteria</taxon>
        <taxon>Pseudomonadati</taxon>
        <taxon>Pseudomonadota</taxon>
        <taxon>Gammaproteobacteria</taxon>
        <taxon>Enterobacterales</taxon>
        <taxon>Yersiniaceae</taxon>
        <taxon>Serratia</taxon>
    </lineage>
</organism>
<evidence type="ECO:0000313" key="3">
    <source>
        <dbReference type="Proteomes" id="UP000245399"/>
    </source>
</evidence>
<reference evidence="2 3" key="1">
    <citation type="submission" date="2018-05" db="EMBL/GenBank/DDBJ databases">
        <title>Klebsiella quasipneumonaiae provides a window into carbapenemase gene transfer, plasmid rearrangements and nosocomial acquisition from the hospital environment.</title>
        <authorList>
            <person name="Mathers A.J."/>
            <person name="Vegesana K."/>
            <person name="Stoesser N."/>
            <person name="Crook D."/>
            <person name="Vaughan A."/>
            <person name="Barry K."/>
            <person name="Parikh H."/>
            <person name="Sebra R."/>
            <person name="Kotay S."/>
            <person name="Walker A.S."/>
            <person name="Sheppard A.E."/>
        </authorList>
    </citation>
    <scope>NUCLEOTIDE SEQUENCE [LARGE SCALE GENOMIC DNA]</scope>
    <source>
        <strain evidence="2 3">CAV1761</strain>
    </source>
</reference>
<evidence type="ECO:0000313" key="2">
    <source>
        <dbReference type="EMBL" id="AWL66980.1"/>
    </source>
</evidence>